<keyword evidence="3" id="KW-1185">Reference proteome</keyword>
<evidence type="ECO:0000313" key="2">
    <source>
        <dbReference type="EMBL" id="MFC6044291.1"/>
    </source>
</evidence>
<dbReference type="Proteomes" id="UP001596135">
    <property type="component" value="Unassembled WGS sequence"/>
</dbReference>
<protein>
    <submittedName>
        <fullName evidence="2">Uncharacterized protein</fullName>
    </submittedName>
</protein>
<reference evidence="3" key="1">
    <citation type="journal article" date="2019" name="Int. J. Syst. Evol. Microbiol.">
        <title>The Global Catalogue of Microorganisms (GCM) 10K type strain sequencing project: providing services to taxonomists for standard genome sequencing and annotation.</title>
        <authorList>
            <consortium name="The Broad Institute Genomics Platform"/>
            <consortium name="The Broad Institute Genome Sequencing Center for Infectious Disease"/>
            <person name="Wu L."/>
            <person name="Ma J."/>
        </authorList>
    </citation>
    <scope>NUCLEOTIDE SEQUENCE [LARGE SCALE GENOMIC DNA]</scope>
    <source>
        <strain evidence="3">CCUG 54522</strain>
    </source>
</reference>
<organism evidence="2 3">
    <name type="scientific">Nocardioides hankookensis</name>
    <dbReference type="NCBI Taxonomy" id="443157"/>
    <lineage>
        <taxon>Bacteria</taxon>
        <taxon>Bacillati</taxon>
        <taxon>Actinomycetota</taxon>
        <taxon>Actinomycetes</taxon>
        <taxon>Propionibacteriales</taxon>
        <taxon>Nocardioidaceae</taxon>
        <taxon>Nocardioides</taxon>
    </lineage>
</organism>
<feature type="region of interest" description="Disordered" evidence="1">
    <location>
        <begin position="1"/>
        <end position="40"/>
    </location>
</feature>
<sequence length="77" mass="8571">MHITSTDDDPERHRQRRQIWGASVESPVTGRPVHENWPEMRNRATPEGVALFERMSGGVLLSHNLSVAVPSALKGLT</sequence>
<comment type="caution">
    <text evidence="2">The sequence shown here is derived from an EMBL/GenBank/DDBJ whole genome shotgun (WGS) entry which is preliminary data.</text>
</comment>
<proteinExistence type="predicted"/>
<feature type="non-terminal residue" evidence="2">
    <location>
        <position position="77"/>
    </location>
</feature>
<name>A0ABW1LLC5_9ACTN</name>
<dbReference type="RefSeq" id="WP_379155383.1">
    <property type="nucleotide sequence ID" value="NZ_JBHSRJ010000004.1"/>
</dbReference>
<evidence type="ECO:0000256" key="1">
    <source>
        <dbReference type="SAM" id="MobiDB-lite"/>
    </source>
</evidence>
<gene>
    <name evidence="2" type="ORF">ACFPYL_14450</name>
</gene>
<accession>A0ABW1LLC5</accession>
<dbReference type="EMBL" id="JBHSRJ010000004">
    <property type="protein sequence ID" value="MFC6044291.1"/>
    <property type="molecule type" value="Genomic_DNA"/>
</dbReference>
<evidence type="ECO:0000313" key="3">
    <source>
        <dbReference type="Proteomes" id="UP001596135"/>
    </source>
</evidence>